<name>A0A183GMR6_HELPZ</name>
<accession>A0A183GMR6</accession>
<reference evidence="3" key="2">
    <citation type="submission" date="2019-09" db="UniProtKB">
        <authorList>
            <consortium name="WormBaseParasite"/>
        </authorList>
    </citation>
    <scope>IDENTIFICATION</scope>
</reference>
<protein>
    <submittedName>
        <fullName evidence="3">Nuclear pore complex protein</fullName>
    </submittedName>
</protein>
<dbReference type="AlphaFoldDB" id="A0A183GMR6"/>
<dbReference type="EMBL" id="UZAH01035701">
    <property type="protein sequence ID" value="VDP42190.1"/>
    <property type="molecule type" value="Genomic_DNA"/>
</dbReference>
<evidence type="ECO:0000313" key="1">
    <source>
        <dbReference type="EMBL" id="VDP42190.1"/>
    </source>
</evidence>
<keyword evidence="2" id="KW-1185">Reference proteome</keyword>
<organism evidence="2 3">
    <name type="scientific">Heligmosomoides polygyrus</name>
    <name type="common">Parasitic roundworm</name>
    <dbReference type="NCBI Taxonomy" id="6339"/>
    <lineage>
        <taxon>Eukaryota</taxon>
        <taxon>Metazoa</taxon>
        <taxon>Ecdysozoa</taxon>
        <taxon>Nematoda</taxon>
        <taxon>Chromadorea</taxon>
        <taxon>Rhabditida</taxon>
        <taxon>Rhabditina</taxon>
        <taxon>Rhabditomorpha</taxon>
        <taxon>Strongyloidea</taxon>
        <taxon>Heligmosomidae</taxon>
        <taxon>Heligmosomoides</taxon>
    </lineage>
</organism>
<dbReference type="PANTHER" id="PTHR32122">
    <property type="entry name" value="TATA BOX-BINDING PROTEIN ASSOCIATED FACTOR RNA POLYMERASE I SUBUNIT A"/>
    <property type="match status" value="1"/>
</dbReference>
<dbReference type="OrthoDB" id="5792247at2759"/>
<reference evidence="1 2" key="1">
    <citation type="submission" date="2018-11" db="EMBL/GenBank/DDBJ databases">
        <authorList>
            <consortium name="Pathogen Informatics"/>
        </authorList>
    </citation>
    <scope>NUCLEOTIDE SEQUENCE [LARGE SCALE GENOMIC DNA]</scope>
</reference>
<dbReference type="InterPro" id="IPR052669">
    <property type="entry name" value="SL1/TIF-IB_Component"/>
</dbReference>
<evidence type="ECO:0000313" key="2">
    <source>
        <dbReference type="Proteomes" id="UP000050761"/>
    </source>
</evidence>
<dbReference type="PANTHER" id="PTHR32122:SF1">
    <property type="entry name" value="TATA BOX-BINDING PROTEIN-ASSOCIATED FACTOR RNA POLYMERASE I SUBUNIT A"/>
    <property type="match status" value="1"/>
</dbReference>
<dbReference type="Proteomes" id="UP000050761">
    <property type="component" value="Unassembled WGS sequence"/>
</dbReference>
<sequence length="261" mass="30191">MLLQPRKRSLLLLDTAASLRVSEHLDPEDGSTTSRNKCMESEENAVVWNAYKLIAEYEEWRGRVGFGGMILNTAQSLLETAELMSYRGTLFVEAACRIWVKQGRCEEKISQAVSKILRKCPQLLERMKKFLRSIDCDHEIDVAVEEVCNERESKLPPCDSSWLDWCQPRIERPERYGRRTEVLARCVDVLFRFLDYGSNRGSARAWVLLHTVVQLIDPTHIVGLWAERYDWWHRFHTVALPPEADLRRNELLTALAGTSLD</sequence>
<accession>A0A3P8DF55</accession>
<evidence type="ECO:0000313" key="3">
    <source>
        <dbReference type="WBParaSite" id="HPBE_0002398601-mRNA-1"/>
    </source>
</evidence>
<gene>
    <name evidence="1" type="ORF">HPBE_LOCUS23984</name>
</gene>
<dbReference type="WBParaSite" id="HPBE_0002398601-mRNA-1">
    <property type="protein sequence ID" value="HPBE_0002398601-mRNA-1"/>
    <property type="gene ID" value="HPBE_0002398601"/>
</dbReference>
<proteinExistence type="predicted"/>